<dbReference type="AlphaFoldDB" id="A0A2U8E1K3"/>
<evidence type="ECO:0000313" key="5">
    <source>
        <dbReference type="Proteomes" id="UP000244896"/>
    </source>
</evidence>
<protein>
    <recommendedName>
        <fullName evidence="2">Transposase IS4-like domain-containing protein</fullName>
    </recommendedName>
</protein>
<dbReference type="GO" id="GO:0004803">
    <property type="term" value="F:transposase activity"/>
    <property type="evidence" value="ECO:0007669"/>
    <property type="project" value="InterPro"/>
</dbReference>
<dbReference type="InterPro" id="IPR002559">
    <property type="entry name" value="Transposase_11"/>
</dbReference>
<evidence type="ECO:0000313" key="4">
    <source>
        <dbReference type="EMBL" id="AWI09167.1"/>
    </source>
</evidence>
<dbReference type="GO" id="GO:0003677">
    <property type="term" value="F:DNA binding"/>
    <property type="evidence" value="ECO:0007669"/>
    <property type="project" value="InterPro"/>
</dbReference>
<feature type="region of interest" description="Disordered" evidence="1">
    <location>
        <begin position="1"/>
        <end position="29"/>
    </location>
</feature>
<dbReference type="EMBL" id="CP023004">
    <property type="protein sequence ID" value="AWI08737.1"/>
    <property type="molecule type" value="Genomic_DNA"/>
</dbReference>
<evidence type="ECO:0000313" key="3">
    <source>
        <dbReference type="EMBL" id="AWI08737.1"/>
    </source>
</evidence>
<accession>A0A2U8E1K3</accession>
<feature type="domain" description="Transposase IS4-like" evidence="2">
    <location>
        <begin position="163"/>
        <end position="427"/>
    </location>
</feature>
<dbReference type="EMBL" id="CP023004">
    <property type="protein sequence ID" value="AWI09167.1"/>
    <property type="molecule type" value="Genomic_DNA"/>
</dbReference>
<evidence type="ECO:0000259" key="2">
    <source>
        <dbReference type="Pfam" id="PF01609"/>
    </source>
</evidence>
<dbReference type="RefSeq" id="WP_108824546.1">
    <property type="nucleotide sequence ID" value="NZ_CP023004.1"/>
</dbReference>
<proteinExistence type="predicted"/>
<evidence type="ECO:0000256" key="1">
    <source>
        <dbReference type="SAM" id="MobiDB-lite"/>
    </source>
</evidence>
<feature type="region of interest" description="Disordered" evidence="1">
    <location>
        <begin position="322"/>
        <end position="355"/>
    </location>
</feature>
<dbReference type="Pfam" id="PF01609">
    <property type="entry name" value="DDE_Tnp_1"/>
    <property type="match status" value="1"/>
</dbReference>
<dbReference type="KEGG" id="elut:CKA38_05235"/>
<dbReference type="GO" id="GO:0006313">
    <property type="term" value="P:DNA transposition"/>
    <property type="evidence" value="ECO:0007669"/>
    <property type="project" value="InterPro"/>
</dbReference>
<reference evidence="3 5" key="1">
    <citation type="journal article" date="2018" name="Syst. Appl. Microbiol.">
        <title>Ereboglobus luteus gen. nov. sp. nov. from cockroach guts, and new insights into the oxygen relationship of the genera Opitutus and Didymococcus (Verrucomicrobia: Opitutaceae).</title>
        <authorList>
            <person name="Tegtmeier D."/>
            <person name="Belitz A."/>
            <person name="Radek R."/>
            <person name="Heimerl T."/>
            <person name="Brune A."/>
        </authorList>
    </citation>
    <scope>NUCLEOTIDE SEQUENCE [LARGE SCALE GENOMIC DNA]</scope>
    <source>
        <strain evidence="3 5">Ho45</strain>
    </source>
</reference>
<dbReference type="OrthoDB" id="178606at2"/>
<dbReference type="Proteomes" id="UP000244896">
    <property type="component" value="Chromosome"/>
</dbReference>
<gene>
    <name evidence="3" type="ORF">CKA38_05235</name>
    <name evidence="4" type="ORF">CKA38_07870</name>
</gene>
<dbReference type="KEGG" id="elut:CKA38_07870"/>
<organism evidence="3 5">
    <name type="scientific">Ereboglobus luteus</name>
    <dbReference type="NCBI Taxonomy" id="1796921"/>
    <lineage>
        <taxon>Bacteria</taxon>
        <taxon>Pseudomonadati</taxon>
        <taxon>Verrucomicrobiota</taxon>
        <taxon>Opitutia</taxon>
        <taxon>Opitutales</taxon>
        <taxon>Opitutaceae</taxon>
        <taxon>Ereboglobus</taxon>
    </lineage>
</organism>
<name>A0A2U8E1K3_9BACT</name>
<sequence length="535" mass="60078">MEAPTRPISAHPAGESPNSPANGAYPPGNWPVDTPGGRFYAEWDDHAPVTREGQLIFFFQFLQTGGRWEEFLRDCPLHYTGNRGSGAPRVMGTVLLSVLCGHWRYAHINAVRGDGVNPGLLGVEGTVSEDAVRLAMRRIDEKAGLEWLSAQILGSIAPALMLPWVLDIDVTVKPLYGHQEGAAIGYNPQNPGRPSHVYHSYFVSGLRISLGVEVRPGNEHAAARGLPGLWRMLEKLPRHQWPLFVRGDCGYGNETVMLEHEERGLPYLFKLRHTAKVKELVKHMMRQGALWQDCGDGWSAMETTLRLGGWTRARRVVLVRETPARAPLKQPGKPRRGKDRQGNLPHATGDGWDAQPTPWCGKISVLCTSLDGRDFPAQAMPRHYRERADAENNFDELKNQWGWNGYASRHLGGSRLMANLVALFYNWWTLYLRFYDEERHREAIRARPMLMAAVGRQTQSGGQRTVKVSLVHEKGALIAQAVSRISNELTRISAITERWSAHQRWTLLLTRLLRRLLGGKWLPDLPPDAQLLLSG</sequence>
<keyword evidence="5" id="KW-1185">Reference proteome</keyword>